<dbReference type="InterPro" id="IPR001138">
    <property type="entry name" value="Zn2Cys6_DnaBD"/>
</dbReference>
<dbReference type="CDD" id="cd00067">
    <property type="entry name" value="GAL4"/>
    <property type="match status" value="1"/>
</dbReference>
<dbReference type="InterPro" id="IPR036864">
    <property type="entry name" value="Zn2-C6_fun-type_DNA-bd_sf"/>
</dbReference>
<dbReference type="PANTHER" id="PTHR31001:SF45">
    <property type="entry name" value="ZN(II)2CYS6 TRANSCRIPTION FACTOR (EUROFUNG)"/>
    <property type="match status" value="1"/>
</dbReference>
<feature type="compositionally biased region" description="Basic and acidic residues" evidence="4">
    <location>
        <begin position="119"/>
        <end position="136"/>
    </location>
</feature>
<evidence type="ECO:0000256" key="1">
    <source>
        <dbReference type="ARBA" id="ARBA00004123"/>
    </source>
</evidence>
<gene>
    <name evidence="6" type="ORF">NKR23_g5863</name>
</gene>
<dbReference type="EMBL" id="JANBVO010000016">
    <property type="protein sequence ID" value="KAJ9144607.1"/>
    <property type="molecule type" value="Genomic_DNA"/>
</dbReference>
<dbReference type="InterPro" id="IPR007219">
    <property type="entry name" value="XnlR_reg_dom"/>
</dbReference>
<dbReference type="GO" id="GO:0006351">
    <property type="term" value="P:DNA-templated transcription"/>
    <property type="evidence" value="ECO:0007669"/>
    <property type="project" value="InterPro"/>
</dbReference>
<dbReference type="GO" id="GO:0000981">
    <property type="term" value="F:DNA-binding transcription factor activity, RNA polymerase II-specific"/>
    <property type="evidence" value="ECO:0007669"/>
    <property type="project" value="InterPro"/>
</dbReference>
<dbReference type="SMART" id="SM00066">
    <property type="entry name" value="GAL4"/>
    <property type="match status" value="1"/>
</dbReference>
<keyword evidence="7" id="KW-1185">Reference proteome</keyword>
<dbReference type="Gene3D" id="4.10.240.10">
    <property type="entry name" value="Zn(2)-C6 fungal-type DNA-binding domain"/>
    <property type="match status" value="1"/>
</dbReference>
<dbReference type="Pfam" id="PF04082">
    <property type="entry name" value="Fungal_trans"/>
    <property type="match status" value="1"/>
</dbReference>
<comment type="caution">
    <text evidence="6">The sequence shown here is derived from an EMBL/GenBank/DDBJ whole genome shotgun (WGS) entry which is preliminary data.</text>
</comment>
<dbReference type="SUPFAM" id="SSF57701">
    <property type="entry name" value="Zn2/Cys6 DNA-binding domain"/>
    <property type="match status" value="1"/>
</dbReference>
<feature type="domain" description="Zn(2)-C6 fungal-type" evidence="5">
    <location>
        <begin position="21"/>
        <end position="49"/>
    </location>
</feature>
<feature type="compositionally biased region" description="Acidic residues" evidence="4">
    <location>
        <begin position="148"/>
        <end position="161"/>
    </location>
</feature>
<keyword evidence="3" id="KW-0539">Nucleus</keyword>
<evidence type="ECO:0000313" key="6">
    <source>
        <dbReference type="EMBL" id="KAJ9144607.1"/>
    </source>
</evidence>
<sequence>MSTANPASEKPATAKPQRVLACVLCQQRKVKCDRRFPCANCVRTSAQCVPSSLVPRQRRRRFPERELLERLRHYEGLLRQNNVKFEPMHTPAPEHAPSPPSARGSDCEDDPHSEQQTSKTEKLSREKTAVRYKPVDLYRVMRQRSQDTEDDDRDSDGDDDGSSFLHGNHDPRDGAVKKAWWDHMYESEKNDHLLFGSPKTDIDLSTLHPEQVQIFRLWQIYLENVNPLLKVTQTPTLQARIIDAAGDVASISPTLEALIFSIYCVSILSLTEDDCLKLFGTPRRDLLMRYQFGCQQALLNCEVLRSGDRDCLIALFLYLISVRPKTDPRSLASVLAVAIRTANRMGLHDESANAKCPALEAEMRRRLWWSLIIFDNRICELIDYKTATLVPTWDCKTPLNVNDFEIRPEMKTAPAPHEEPTEALFVVVRSELADFARHSAFHLDFINPSLKAVAINSHHDLVSEAGELGALERIMEDKYLASCNPENPLHAMTIWTTRCSLAKARLLDHYSKPLSQQTDTQRGSALSHALTMLDCDTKLLTSPLTKGYLWLVSFHFPFPAYIYILQDLKKRPAEDYAEKAWDVMSDNYAARIVMVGRENGKFILPLSRLVLQAWAAREALLRQEEKPMEPPHIVSDLRIRVPYLTPGSSGENNVAQPSGTVGVNTDHMPMLSSTGPAESLWYDTPTEGSGSKDYNVIPGQGTTDVDIDQFDWTTIDWTAMHSRGW</sequence>
<name>A0AA38RCH7_9PEZI</name>
<dbReference type="PROSITE" id="PS50048">
    <property type="entry name" value="ZN2_CY6_FUNGAL_2"/>
    <property type="match status" value="1"/>
</dbReference>
<proteinExistence type="predicted"/>
<dbReference type="AlphaFoldDB" id="A0AA38RCH7"/>
<dbReference type="GO" id="GO:0008270">
    <property type="term" value="F:zinc ion binding"/>
    <property type="evidence" value="ECO:0007669"/>
    <property type="project" value="InterPro"/>
</dbReference>
<evidence type="ECO:0000259" key="5">
    <source>
        <dbReference type="PROSITE" id="PS50048"/>
    </source>
</evidence>
<dbReference type="CDD" id="cd12148">
    <property type="entry name" value="fungal_TF_MHR"/>
    <property type="match status" value="1"/>
</dbReference>
<dbReference type="GO" id="GO:0003677">
    <property type="term" value="F:DNA binding"/>
    <property type="evidence" value="ECO:0007669"/>
    <property type="project" value="InterPro"/>
</dbReference>
<feature type="region of interest" description="Disordered" evidence="4">
    <location>
        <begin position="87"/>
        <end position="171"/>
    </location>
</feature>
<dbReference type="Pfam" id="PF00172">
    <property type="entry name" value="Zn_clus"/>
    <property type="match status" value="1"/>
</dbReference>
<comment type="subcellular location">
    <subcellularLocation>
        <location evidence="1">Nucleus</location>
    </subcellularLocation>
</comment>
<dbReference type="Proteomes" id="UP001174694">
    <property type="component" value="Unassembled WGS sequence"/>
</dbReference>
<dbReference type="SMART" id="SM00906">
    <property type="entry name" value="Fungal_trans"/>
    <property type="match status" value="1"/>
</dbReference>
<dbReference type="GO" id="GO:0005634">
    <property type="term" value="C:nucleus"/>
    <property type="evidence" value="ECO:0007669"/>
    <property type="project" value="UniProtKB-SubCell"/>
</dbReference>
<evidence type="ECO:0000256" key="2">
    <source>
        <dbReference type="ARBA" id="ARBA00022723"/>
    </source>
</evidence>
<keyword evidence="2" id="KW-0479">Metal-binding</keyword>
<evidence type="ECO:0000256" key="4">
    <source>
        <dbReference type="SAM" id="MobiDB-lite"/>
    </source>
</evidence>
<reference evidence="6" key="1">
    <citation type="submission" date="2022-07" db="EMBL/GenBank/DDBJ databases">
        <title>Fungi with potential for degradation of polypropylene.</title>
        <authorList>
            <person name="Gostincar C."/>
        </authorList>
    </citation>
    <scope>NUCLEOTIDE SEQUENCE</scope>
    <source>
        <strain evidence="6">EXF-13308</strain>
    </source>
</reference>
<dbReference type="PANTHER" id="PTHR31001">
    <property type="entry name" value="UNCHARACTERIZED TRANSCRIPTIONAL REGULATORY PROTEIN"/>
    <property type="match status" value="1"/>
</dbReference>
<evidence type="ECO:0000313" key="7">
    <source>
        <dbReference type="Proteomes" id="UP001174694"/>
    </source>
</evidence>
<dbReference type="InterPro" id="IPR050613">
    <property type="entry name" value="Sec_Metabolite_Reg"/>
</dbReference>
<evidence type="ECO:0000256" key="3">
    <source>
        <dbReference type="ARBA" id="ARBA00023242"/>
    </source>
</evidence>
<organism evidence="6 7">
    <name type="scientific">Pleurostoma richardsiae</name>
    <dbReference type="NCBI Taxonomy" id="41990"/>
    <lineage>
        <taxon>Eukaryota</taxon>
        <taxon>Fungi</taxon>
        <taxon>Dikarya</taxon>
        <taxon>Ascomycota</taxon>
        <taxon>Pezizomycotina</taxon>
        <taxon>Sordariomycetes</taxon>
        <taxon>Sordariomycetidae</taxon>
        <taxon>Calosphaeriales</taxon>
        <taxon>Pleurostomataceae</taxon>
        <taxon>Pleurostoma</taxon>
    </lineage>
</organism>
<protein>
    <submittedName>
        <fullName evidence="6">C6 zinc finger domain protein</fullName>
    </submittedName>
</protein>
<accession>A0AA38RCH7</accession>